<reference evidence="3" key="1">
    <citation type="submission" date="2017-01" db="EMBL/GenBank/DDBJ databases">
        <authorList>
            <person name="Varghese N."/>
            <person name="Submissions S."/>
        </authorList>
    </citation>
    <scope>NUCLEOTIDE SEQUENCE [LARGE SCALE GENOMIC DNA]</scope>
    <source>
        <strain evidence="3">DSM 23127</strain>
    </source>
</reference>
<dbReference type="EMBL" id="FTOC01000005">
    <property type="protein sequence ID" value="SIS47982.1"/>
    <property type="molecule type" value="Genomic_DNA"/>
</dbReference>
<name>A0A1N7JF34_9BACI</name>
<dbReference type="InterPro" id="IPR008490">
    <property type="entry name" value="Transposase_InsH_N"/>
</dbReference>
<protein>
    <submittedName>
        <fullName evidence="2">Transposase</fullName>
    </submittedName>
</protein>
<sequence>MLDRQLSMNLSQYEGLYDMVVPQGHFLRKINDLVDFSFVYDELKDTYCHNNGRHAIHPIRMFKYLLLKTIYDLSDVDVVERAQVDMSFKYFLEMAPEEEVIDPSLLTHFRRQRLKGEGLLDLLIAKSVEVAIDQGVLKSKAIIVDATHTRARYNQSSPEEILRKRSKEVRKMIYKADETKKDIMPEKPVENTLEAELAYSEHLIDVIETDAAVASLGRPFQ</sequence>
<accession>A0A1N7JF34</accession>
<dbReference type="Pfam" id="PF05598">
    <property type="entry name" value="DUF772"/>
    <property type="match status" value="1"/>
</dbReference>
<dbReference type="PANTHER" id="PTHR35604:SF2">
    <property type="entry name" value="TRANSPOSASE INSH FOR INSERTION SEQUENCE ELEMENT IS5A-RELATED"/>
    <property type="match status" value="1"/>
</dbReference>
<proteinExistence type="predicted"/>
<evidence type="ECO:0000259" key="1">
    <source>
        <dbReference type="Pfam" id="PF05598"/>
    </source>
</evidence>
<organism evidence="2 3">
    <name type="scientific">Salimicrobium flavidum</name>
    <dbReference type="NCBI Taxonomy" id="570947"/>
    <lineage>
        <taxon>Bacteria</taxon>
        <taxon>Bacillati</taxon>
        <taxon>Bacillota</taxon>
        <taxon>Bacilli</taxon>
        <taxon>Bacillales</taxon>
        <taxon>Bacillaceae</taxon>
        <taxon>Salimicrobium</taxon>
    </lineage>
</organism>
<dbReference type="OrthoDB" id="9789070at2"/>
<evidence type="ECO:0000313" key="2">
    <source>
        <dbReference type="EMBL" id="SIS47982.1"/>
    </source>
</evidence>
<feature type="domain" description="Transposase InsH N-terminal" evidence="1">
    <location>
        <begin position="19"/>
        <end position="111"/>
    </location>
</feature>
<evidence type="ECO:0000313" key="3">
    <source>
        <dbReference type="Proteomes" id="UP000187608"/>
    </source>
</evidence>
<dbReference type="PANTHER" id="PTHR35604">
    <property type="entry name" value="TRANSPOSASE INSH FOR INSERTION SEQUENCE ELEMENT IS5A-RELATED"/>
    <property type="match status" value="1"/>
</dbReference>
<gene>
    <name evidence="2" type="ORF">SAMN05421687_105191</name>
</gene>
<dbReference type="STRING" id="570947.SAMN05421687_105191"/>
<keyword evidence="3" id="KW-1185">Reference proteome</keyword>
<dbReference type="Proteomes" id="UP000187608">
    <property type="component" value="Unassembled WGS sequence"/>
</dbReference>
<dbReference type="AlphaFoldDB" id="A0A1N7JF34"/>